<accession>A0A841R659</accession>
<dbReference type="GO" id="GO:0005980">
    <property type="term" value="P:glycogen catabolic process"/>
    <property type="evidence" value="ECO:0007669"/>
    <property type="project" value="InterPro"/>
</dbReference>
<comment type="similarity">
    <text evidence="1">Belongs to the glycosyl hydrolase 13 family.</text>
</comment>
<feature type="region of interest" description="Disordered" evidence="5">
    <location>
        <begin position="487"/>
        <end position="513"/>
    </location>
</feature>
<dbReference type="Proteomes" id="UP000587760">
    <property type="component" value="Unassembled WGS sequence"/>
</dbReference>
<dbReference type="AlphaFoldDB" id="A0A841R659"/>
<sequence length="721" mass="82889">MSVRTTGTNYTVYPGEPLPFGATVQGNGVNFAVLSRHATSVTLLLFDKADNYVPMAELVLDPYLNKTGDVWHIRLEGMGEGTHYLYRVDGPYVPEKGHRFNRFKVLLDPYCKAISTHESIDLDKARGYDWESDDRDLSFSEYDDIMHMPKSLVVCDDFDWQGDRPLNFPLRHSIIYETHVSGLTKHPSSGVAHPGTYKGVVEMIPYFKELGITSLELLPIMEYDHMSFTRVNPITDEHLENYWGYDPIAFFAPNSRYASDSKGAQVTEFKEMVRELHKEGIEVILDVVFNHTGEGSELGPTISFRGWDNEIYYILADEKRYYMNYSGCGNTMNCNHPIVRTMIRNCLHYWVIEMHVDGFRFDLGSILGRDRYGNLMENPPILEGIAEDPVLRNTKIIAEAWDAGGAYQVGSFPGGRWAEWNDRFRDDVRGFWRGDKGKTRVLATRLTGSSDLYLRDGRKPFHSINFVTSHDGFTLWDLVSYNRKHNEANGEENRDGSDNNISYNHGEEGETRDPKILELRKRQARNFLTTLMLSLGTPMILGGDELLRTQEGNNNAYCQNNEVSWFDWNRKKENGDNFTFLKRLIKFRKRHPAFHRPEFFLGIDTTFNAIPDITWYNYDGDPPVWEDMDHCLAYRLDGTEAEVDADKDDNDFYLMFNGSDRDRQFTIKTLPPPGTKWFRAIDTAVPGEKSITLFGDEEVLRNQKSYKVTAKSVVVLISRVV</sequence>
<keyword evidence="2 7" id="KW-0378">Hydrolase</keyword>
<keyword evidence="4 7" id="KW-0326">Glycosidase</keyword>
<dbReference type="Pfam" id="PF02922">
    <property type="entry name" value="CBM_48"/>
    <property type="match status" value="1"/>
</dbReference>
<dbReference type="InterPro" id="IPR004193">
    <property type="entry name" value="Glyco_hydro_13_N"/>
</dbReference>
<dbReference type="GO" id="GO:0004135">
    <property type="term" value="F:amylo-alpha-1,6-glucosidase activity"/>
    <property type="evidence" value="ECO:0007669"/>
    <property type="project" value="InterPro"/>
</dbReference>
<dbReference type="Gene3D" id="3.20.20.80">
    <property type="entry name" value="Glycosidases"/>
    <property type="match status" value="1"/>
</dbReference>
<dbReference type="SMART" id="SM00642">
    <property type="entry name" value="Aamy"/>
    <property type="match status" value="1"/>
</dbReference>
<dbReference type="Pfam" id="PF21331">
    <property type="entry name" value="Isoamylase_C"/>
    <property type="match status" value="1"/>
</dbReference>
<feature type="domain" description="Glycosyl hydrolase family 13 catalytic" evidence="6">
    <location>
        <begin position="152"/>
        <end position="588"/>
    </location>
</feature>
<dbReference type="InterPro" id="IPR011837">
    <property type="entry name" value="Glycogen_debranch_GlgX"/>
</dbReference>
<name>A0A841R659_9SPIO</name>
<dbReference type="PANTHER" id="PTHR43002">
    <property type="entry name" value="GLYCOGEN DEBRANCHING ENZYME"/>
    <property type="match status" value="1"/>
</dbReference>
<dbReference type="InterPro" id="IPR013780">
    <property type="entry name" value="Glyco_hydro_b"/>
</dbReference>
<keyword evidence="3" id="KW-0809">Transit peptide</keyword>
<dbReference type="EMBL" id="JACHGJ010000001">
    <property type="protein sequence ID" value="MBB6479323.1"/>
    <property type="molecule type" value="Genomic_DNA"/>
</dbReference>
<evidence type="ECO:0000256" key="1">
    <source>
        <dbReference type="ARBA" id="ARBA00008061"/>
    </source>
</evidence>
<feature type="compositionally biased region" description="Basic and acidic residues" evidence="5">
    <location>
        <begin position="487"/>
        <end position="497"/>
    </location>
</feature>
<proteinExistence type="inferred from homology"/>
<keyword evidence="8" id="KW-1185">Reference proteome</keyword>
<protein>
    <submittedName>
        <fullName evidence="7">Glycogen operon protein</fullName>
        <ecNumber evidence="7">3.2.1.-</ecNumber>
    </submittedName>
</protein>
<evidence type="ECO:0000256" key="5">
    <source>
        <dbReference type="SAM" id="MobiDB-lite"/>
    </source>
</evidence>
<dbReference type="Gene3D" id="2.60.40.1180">
    <property type="entry name" value="Golgi alpha-mannosidase II"/>
    <property type="match status" value="1"/>
</dbReference>
<dbReference type="CDD" id="cd11326">
    <property type="entry name" value="AmyAc_Glg_debranch"/>
    <property type="match status" value="1"/>
</dbReference>
<evidence type="ECO:0000256" key="2">
    <source>
        <dbReference type="ARBA" id="ARBA00022801"/>
    </source>
</evidence>
<dbReference type="FunFam" id="3.20.20.80:FF:000054">
    <property type="entry name" value="Glycogen debranching enzyme"/>
    <property type="match status" value="1"/>
</dbReference>
<evidence type="ECO:0000256" key="4">
    <source>
        <dbReference type="ARBA" id="ARBA00023295"/>
    </source>
</evidence>
<dbReference type="SUPFAM" id="SSF81296">
    <property type="entry name" value="E set domains"/>
    <property type="match status" value="1"/>
</dbReference>
<evidence type="ECO:0000313" key="7">
    <source>
        <dbReference type="EMBL" id="MBB6479323.1"/>
    </source>
</evidence>
<gene>
    <name evidence="7" type="ORF">HNR50_000956</name>
</gene>
<dbReference type="InterPro" id="IPR013783">
    <property type="entry name" value="Ig-like_fold"/>
</dbReference>
<dbReference type="InterPro" id="IPR006047">
    <property type="entry name" value="GH13_cat_dom"/>
</dbReference>
<evidence type="ECO:0000259" key="6">
    <source>
        <dbReference type="SMART" id="SM00642"/>
    </source>
</evidence>
<dbReference type="InterPro" id="IPR017853">
    <property type="entry name" value="GH"/>
</dbReference>
<dbReference type="SUPFAM" id="SSF51445">
    <property type="entry name" value="(Trans)glycosidases"/>
    <property type="match status" value="1"/>
</dbReference>
<dbReference type="InterPro" id="IPR014756">
    <property type="entry name" value="Ig_E-set"/>
</dbReference>
<dbReference type="Pfam" id="PF00128">
    <property type="entry name" value="Alpha-amylase"/>
    <property type="match status" value="1"/>
</dbReference>
<dbReference type="NCBIfam" id="TIGR02100">
    <property type="entry name" value="glgX_debranch"/>
    <property type="match status" value="1"/>
</dbReference>
<organism evidence="7 8">
    <name type="scientific">Spirochaeta isovalerica</name>
    <dbReference type="NCBI Taxonomy" id="150"/>
    <lineage>
        <taxon>Bacteria</taxon>
        <taxon>Pseudomonadati</taxon>
        <taxon>Spirochaetota</taxon>
        <taxon>Spirochaetia</taxon>
        <taxon>Spirochaetales</taxon>
        <taxon>Spirochaetaceae</taxon>
        <taxon>Spirochaeta</taxon>
    </lineage>
</organism>
<dbReference type="EC" id="3.2.1.-" evidence="7"/>
<dbReference type="RefSeq" id="WP_184744398.1">
    <property type="nucleotide sequence ID" value="NZ_JACHGJ010000001.1"/>
</dbReference>
<reference evidence="7 8" key="1">
    <citation type="submission" date="2020-08" db="EMBL/GenBank/DDBJ databases">
        <title>Genomic Encyclopedia of Type Strains, Phase IV (KMG-IV): sequencing the most valuable type-strain genomes for metagenomic binning, comparative biology and taxonomic classification.</title>
        <authorList>
            <person name="Goeker M."/>
        </authorList>
    </citation>
    <scope>NUCLEOTIDE SEQUENCE [LARGE SCALE GENOMIC DNA]</scope>
    <source>
        <strain evidence="7 8">DSM 2461</strain>
    </source>
</reference>
<dbReference type="CDD" id="cd02856">
    <property type="entry name" value="E_set_GDE_Isoamylase_N"/>
    <property type="match status" value="1"/>
</dbReference>
<dbReference type="InterPro" id="IPR048644">
    <property type="entry name" value="Isoamylase_C"/>
</dbReference>
<comment type="caution">
    <text evidence="7">The sequence shown here is derived from an EMBL/GenBank/DDBJ whole genome shotgun (WGS) entry which is preliminary data.</text>
</comment>
<dbReference type="Gene3D" id="2.60.40.10">
    <property type="entry name" value="Immunoglobulins"/>
    <property type="match status" value="1"/>
</dbReference>
<evidence type="ECO:0000313" key="8">
    <source>
        <dbReference type="Proteomes" id="UP000587760"/>
    </source>
</evidence>
<evidence type="ECO:0000256" key="3">
    <source>
        <dbReference type="ARBA" id="ARBA00022946"/>
    </source>
</evidence>
<dbReference type="SUPFAM" id="SSF51011">
    <property type="entry name" value="Glycosyl hydrolase domain"/>
    <property type="match status" value="1"/>
</dbReference>
<dbReference type="InterPro" id="IPR044505">
    <property type="entry name" value="GlgX_Isoamylase_N_E_set"/>
</dbReference>